<evidence type="ECO:0000256" key="3">
    <source>
        <dbReference type="ARBA" id="ARBA00022475"/>
    </source>
</evidence>
<keyword evidence="3" id="KW-1003">Cell membrane</keyword>
<evidence type="ECO:0000256" key="8">
    <source>
        <dbReference type="SAM" id="Phobius"/>
    </source>
</evidence>
<dbReference type="InterPro" id="IPR039428">
    <property type="entry name" value="NUOK/Mnh_C1-like"/>
</dbReference>
<dbReference type="RefSeq" id="WP_159230092.1">
    <property type="nucleotide sequence ID" value="NZ_CACSIP010000012.1"/>
</dbReference>
<dbReference type="EMBL" id="CACSIP010000012">
    <property type="protein sequence ID" value="CAA0109047.1"/>
    <property type="molecule type" value="Genomic_DNA"/>
</dbReference>
<evidence type="ECO:0000256" key="1">
    <source>
        <dbReference type="ARBA" id="ARBA00004651"/>
    </source>
</evidence>
<protein>
    <submittedName>
        <fullName evidence="9">Na(+)/H(+) antiporter subunit C</fullName>
    </submittedName>
</protein>
<feature type="transmembrane region" description="Helical" evidence="8">
    <location>
        <begin position="6"/>
        <end position="23"/>
    </location>
</feature>
<dbReference type="GO" id="GO:0005886">
    <property type="term" value="C:plasma membrane"/>
    <property type="evidence" value="ECO:0007669"/>
    <property type="project" value="UniProtKB-SubCell"/>
</dbReference>
<feature type="region of interest" description="Disordered" evidence="7">
    <location>
        <begin position="103"/>
        <end position="152"/>
    </location>
</feature>
<evidence type="ECO:0000256" key="7">
    <source>
        <dbReference type="SAM" id="MobiDB-lite"/>
    </source>
</evidence>
<dbReference type="Pfam" id="PF00420">
    <property type="entry name" value="Oxidored_q2"/>
    <property type="match status" value="1"/>
</dbReference>
<evidence type="ECO:0000313" key="10">
    <source>
        <dbReference type="Proteomes" id="UP000430146"/>
    </source>
</evidence>
<name>A0A5S9PVV2_MYCVN</name>
<keyword evidence="10" id="KW-1185">Reference proteome</keyword>
<sequence>MSPSVAGLVIIGLMLSCGVYLVLERSLTRMLLGVLLISNAVNLLILVVAGPSGNPPVRGRTVLGRDITADPLAQAMVLTAIVITMGIAAFVLALAYRSYQLTTEEEIERDPEDVRVAQQSGDENTDVRTPRPPQDPDAPADLDELPESETEK</sequence>
<proteinExistence type="inferred from homology"/>
<organism evidence="9 10">
    <name type="scientific">Mycolicibacterium vanbaalenii</name>
    <name type="common">Mycobacterium vanbaalenii</name>
    <dbReference type="NCBI Taxonomy" id="110539"/>
    <lineage>
        <taxon>Bacteria</taxon>
        <taxon>Bacillati</taxon>
        <taxon>Actinomycetota</taxon>
        <taxon>Actinomycetes</taxon>
        <taxon>Mycobacteriales</taxon>
        <taxon>Mycobacteriaceae</taxon>
        <taxon>Mycolicibacterium</taxon>
    </lineage>
</organism>
<feature type="transmembrane region" description="Helical" evidence="8">
    <location>
        <begin position="30"/>
        <end position="52"/>
    </location>
</feature>
<evidence type="ECO:0000256" key="5">
    <source>
        <dbReference type="ARBA" id="ARBA00022989"/>
    </source>
</evidence>
<comment type="subcellular location">
    <subcellularLocation>
        <location evidence="1">Cell membrane</location>
        <topology evidence="1">Multi-pass membrane protein</topology>
    </subcellularLocation>
</comment>
<evidence type="ECO:0000256" key="4">
    <source>
        <dbReference type="ARBA" id="ARBA00022692"/>
    </source>
</evidence>
<feature type="compositionally biased region" description="Acidic residues" evidence="7">
    <location>
        <begin position="138"/>
        <end position="152"/>
    </location>
</feature>
<dbReference type="OrthoDB" id="9799219at2"/>
<dbReference type="NCBIfam" id="NF005929">
    <property type="entry name" value="PRK07946.1"/>
    <property type="match status" value="1"/>
</dbReference>
<dbReference type="Proteomes" id="UP000430146">
    <property type="component" value="Unassembled WGS sequence"/>
</dbReference>
<reference evidence="9 10" key="1">
    <citation type="submission" date="2019-11" db="EMBL/GenBank/DDBJ databases">
        <authorList>
            <person name="Holert J."/>
        </authorList>
    </citation>
    <scope>NUCLEOTIDE SEQUENCE [LARGE SCALE GENOMIC DNA]</scope>
    <source>
        <strain evidence="9">BC8_1</strain>
    </source>
</reference>
<dbReference type="AlphaFoldDB" id="A0A5S9PVV2"/>
<feature type="transmembrane region" description="Helical" evidence="8">
    <location>
        <begin position="72"/>
        <end position="96"/>
    </location>
</feature>
<evidence type="ECO:0000256" key="2">
    <source>
        <dbReference type="ARBA" id="ARBA00010388"/>
    </source>
</evidence>
<dbReference type="InterPro" id="IPR050601">
    <property type="entry name" value="CPA3_antiporter_subunitC"/>
</dbReference>
<dbReference type="PANTHER" id="PTHR34583">
    <property type="entry name" value="ANTIPORTER SUBUNIT MNHC2-RELATED"/>
    <property type="match status" value="1"/>
</dbReference>
<accession>A0A5S9PVV2</accession>
<evidence type="ECO:0000256" key="6">
    <source>
        <dbReference type="ARBA" id="ARBA00023136"/>
    </source>
</evidence>
<evidence type="ECO:0000313" key="9">
    <source>
        <dbReference type="EMBL" id="CAA0109047.1"/>
    </source>
</evidence>
<keyword evidence="5 8" id="KW-1133">Transmembrane helix</keyword>
<keyword evidence="4 8" id="KW-0812">Transmembrane</keyword>
<dbReference type="PANTHER" id="PTHR34583:SF2">
    <property type="entry name" value="ANTIPORTER SUBUNIT MNHC2-RELATED"/>
    <property type="match status" value="1"/>
</dbReference>
<comment type="similarity">
    <text evidence="2">Belongs to the CPA3 antiporters (TC 2.A.63) subunit C family.</text>
</comment>
<keyword evidence="6 8" id="KW-0472">Membrane</keyword>
<dbReference type="Gene3D" id="1.10.287.3510">
    <property type="match status" value="1"/>
</dbReference>
<gene>
    <name evidence="9" type="primary">mrpC</name>
    <name evidence="9" type="ORF">AELLOGFF_00670</name>
</gene>